<dbReference type="EMBL" id="JAXCGZ010019008">
    <property type="protein sequence ID" value="KAK7066818.1"/>
    <property type="molecule type" value="Genomic_DNA"/>
</dbReference>
<organism evidence="1 2">
    <name type="scientific">Halocaridina rubra</name>
    <name type="common">Hawaiian red shrimp</name>
    <dbReference type="NCBI Taxonomy" id="373956"/>
    <lineage>
        <taxon>Eukaryota</taxon>
        <taxon>Metazoa</taxon>
        <taxon>Ecdysozoa</taxon>
        <taxon>Arthropoda</taxon>
        <taxon>Crustacea</taxon>
        <taxon>Multicrustacea</taxon>
        <taxon>Malacostraca</taxon>
        <taxon>Eumalacostraca</taxon>
        <taxon>Eucarida</taxon>
        <taxon>Decapoda</taxon>
        <taxon>Pleocyemata</taxon>
        <taxon>Caridea</taxon>
        <taxon>Atyoidea</taxon>
        <taxon>Atyidae</taxon>
        <taxon>Halocaridina</taxon>
    </lineage>
</organism>
<dbReference type="AlphaFoldDB" id="A0AAN8ZWZ1"/>
<sequence length="63" mass="7061">RRIVDGNQCLVNGYQESRVKIDTPSIAEPKQERGAKCALGVLQMFIGDLMSVAWDHRGYNLDP</sequence>
<proteinExistence type="predicted"/>
<evidence type="ECO:0000313" key="2">
    <source>
        <dbReference type="Proteomes" id="UP001381693"/>
    </source>
</evidence>
<dbReference type="Proteomes" id="UP001381693">
    <property type="component" value="Unassembled WGS sequence"/>
</dbReference>
<name>A0AAN8ZWZ1_HALRR</name>
<evidence type="ECO:0000313" key="1">
    <source>
        <dbReference type="EMBL" id="KAK7066818.1"/>
    </source>
</evidence>
<accession>A0AAN8ZWZ1</accession>
<feature type="non-terminal residue" evidence="1">
    <location>
        <position position="1"/>
    </location>
</feature>
<comment type="caution">
    <text evidence="1">The sequence shown here is derived from an EMBL/GenBank/DDBJ whole genome shotgun (WGS) entry which is preliminary data.</text>
</comment>
<gene>
    <name evidence="1" type="ORF">SK128_005209</name>
</gene>
<protein>
    <submittedName>
        <fullName evidence="1">Uncharacterized protein</fullName>
    </submittedName>
</protein>
<reference evidence="1 2" key="1">
    <citation type="submission" date="2023-11" db="EMBL/GenBank/DDBJ databases">
        <title>Halocaridina rubra genome assembly.</title>
        <authorList>
            <person name="Smith C."/>
        </authorList>
    </citation>
    <scope>NUCLEOTIDE SEQUENCE [LARGE SCALE GENOMIC DNA]</scope>
    <source>
        <strain evidence="1">EP-1</strain>
        <tissue evidence="1">Whole</tissue>
    </source>
</reference>
<keyword evidence="2" id="KW-1185">Reference proteome</keyword>